<reference evidence="2 3" key="1">
    <citation type="submission" date="2020-08" db="EMBL/GenBank/DDBJ databases">
        <title>Genomic Encyclopedia of Type Strains, Phase IV (KMG-IV): sequencing the most valuable type-strain genomes for metagenomic binning, comparative biology and taxonomic classification.</title>
        <authorList>
            <person name="Goeker M."/>
        </authorList>
    </citation>
    <scope>NUCLEOTIDE SEQUENCE [LARGE SCALE GENOMIC DNA]</scope>
    <source>
        <strain evidence="2 3">DSM 25079</strain>
    </source>
</reference>
<accession>A0A7W9EFY5</accession>
<evidence type="ECO:0000259" key="1">
    <source>
        <dbReference type="Pfam" id="PF07238"/>
    </source>
</evidence>
<dbReference type="GO" id="GO:0035438">
    <property type="term" value="F:cyclic-di-GMP binding"/>
    <property type="evidence" value="ECO:0007669"/>
    <property type="project" value="InterPro"/>
</dbReference>
<comment type="caution">
    <text evidence="2">The sequence shown here is derived from an EMBL/GenBank/DDBJ whole genome shotgun (WGS) entry which is preliminary data.</text>
</comment>
<protein>
    <recommendedName>
        <fullName evidence="1">PilZ domain-containing protein</fullName>
    </recommendedName>
</protein>
<name>A0A7W9EFY5_9SPHN</name>
<evidence type="ECO:0000313" key="3">
    <source>
        <dbReference type="Proteomes" id="UP000549617"/>
    </source>
</evidence>
<proteinExistence type="predicted"/>
<gene>
    <name evidence="2" type="ORF">FHS49_002212</name>
</gene>
<dbReference type="Gene3D" id="2.40.10.220">
    <property type="entry name" value="predicted glycosyltransferase like domains"/>
    <property type="match status" value="2"/>
</dbReference>
<dbReference type="Proteomes" id="UP000549617">
    <property type="component" value="Unassembled WGS sequence"/>
</dbReference>
<dbReference type="EMBL" id="JACIJC010000003">
    <property type="protein sequence ID" value="MBB5686196.1"/>
    <property type="molecule type" value="Genomic_DNA"/>
</dbReference>
<keyword evidence="3" id="KW-1185">Reference proteome</keyword>
<dbReference type="Pfam" id="PF07238">
    <property type="entry name" value="PilZ"/>
    <property type="match status" value="2"/>
</dbReference>
<sequence length="178" mass="19512">MRVGKLVKQDAQELCVIRNISSGGLMAHVTAHHAIGDRIEIELKSDVRLSGEVVWVKDGNIGVRFDGEVEVSDILTHRPGADGRKSRAPRLEVHGKAVLKCDDLQCNAEIRDISQGGMKVDVAQALIAGRDIVIKVKGLETMKGVVRWCREGQAGLAFLRPIPFDALTRWLEDRSAAL</sequence>
<dbReference type="SUPFAM" id="SSF141371">
    <property type="entry name" value="PilZ domain-like"/>
    <property type="match status" value="2"/>
</dbReference>
<dbReference type="InterPro" id="IPR009875">
    <property type="entry name" value="PilZ_domain"/>
</dbReference>
<dbReference type="AlphaFoldDB" id="A0A7W9EFY5"/>
<feature type="domain" description="PilZ" evidence="1">
    <location>
        <begin position="7"/>
        <end position="66"/>
    </location>
</feature>
<organism evidence="2 3">
    <name type="scientific">Sphingobium boeckii</name>
    <dbReference type="NCBI Taxonomy" id="1082345"/>
    <lineage>
        <taxon>Bacteria</taxon>
        <taxon>Pseudomonadati</taxon>
        <taxon>Pseudomonadota</taxon>
        <taxon>Alphaproteobacteria</taxon>
        <taxon>Sphingomonadales</taxon>
        <taxon>Sphingomonadaceae</taxon>
        <taxon>Sphingobium</taxon>
    </lineage>
</organism>
<feature type="domain" description="PilZ" evidence="1">
    <location>
        <begin position="86"/>
        <end position="165"/>
    </location>
</feature>
<evidence type="ECO:0000313" key="2">
    <source>
        <dbReference type="EMBL" id="MBB5686196.1"/>
    </source>
</evidence>